<comment type="cofactor">
    <cofactor evidence="1">
        <name>Zn(2+)</name>
        <dbReference type="ChEBI" id="CHEBI:29105"/>
    </cofactor>
</comment>
<evidence type="ECO:0000313" key="9">
    <source>
        <dbReference type="EMBL" id="GLB49529.1"/>
    </source>
</evidence>
<comment type="similarity">
    <text evidence="2 7">Belongs to the peptidase M14 family.</text>
</comment>
<gene>
    <name evidence="9" type="ORF">Y10_18970</name>
</gene>
<dbReference type="Proteomes" id="UP001143543">
    <property type="component" value="Unassembled WGS sequence"/>
</dbReference>
<dbReference type="InterPro" id="IPR000834">
    <property type="entry name" value="Peptidase_M14"/>
</dbReference>
<evidence type="ECO:0000256" key="3">
    <source>
        <dbReference type="ARBA" id="ARBA00022670"/>
    </source>
</evidence>
<keyword evidence="10" id="KW-1185">Reference proteome</keyword>
<dbReference type="SMART" id="SM00631">
    <property type="entry name" value="Zn_pept"/>
    <property type="match status" value="1"/>
</dbReference>
<feature type="domain" description="Peptidase M14" evidence="8">
    <location>
        <begin position="9"/>
        <end position="319"/>
    </location>
</feature>
<evidence type="ECO:0000256" key="5">
    <source>
        <dbReference type="ARBA" id="ARBA00022833"/>
    </source>
</evidence>
<evidence type="ECO:0000313" key="10">
    <source>
        <dbReference type="Proteomes" id="UP001143543"/>
    </source>
</evidence>
<sequence length="372" mass="43057">MNKDFLDYSTYKYEKITGRYLPYASLNKFYNEYNFVNKKNVGFSVNGTPIHLLTLGRGTTKVLMWSQMHGNESTTTKAVLDLISYLNSDTETVKHILEKITIYIIPMLNPDGADAYTRYNANEIDLNRDSQNLTQPESKVLRATFEAIKPDFCFNLHDQRTIFGVEDTPYPATVSFLAPSEDEQRTVTTTRKIAMELITYMQEALAEYIPNQIARFDDGFNINCIGDTFTYLGVPTILFEAGHFPEDYEREETRKYIFLSLITALDKISTQKITGEGFKNYFEIKNNKKSFFDILIKNFNFAEEEEENENEIGVLFEENLQNNNIFLFPYVEKIGNLQSFYGHKTIDAQFNNSKITKEELLTADIEEILKKI</sequence>
<comment type="caution">
    <text evidence="9">The sequence shown here is derived from an EMBL/GenBank/DDBJ whole genome shotgun (WGS) entry which is preliminary data.</text>
</comment>
<dbReference type="CDD" id="cd06239">
    <property type="entry name" value="M14-like"/>
    <property type="match status" value="1"/>
</dbReference>
<comment type="caution">
    <text evidence="7">Lacks conserved residue(s) required for the propagation of feature annotation.</text>
</comment>
<name>A0ABQ5MJG0_9FLAO</name>
<evidence type="ECO:0000256" key="4">
    <source>
        <dbReference type="ARBA" id="ARBA00022801"/>
    </source>
</evidence>
<evidence type="ECO:0000256" key="2">
    <source>
        <dbReference type="ARBA" id="ARBA00005988"/>
    </source>
</evidence>
<dbReference type="Gene3D" id="3.40.630.10">
    <property type="entry name" value="Zn peptidases"/>
    <property type="match status" value="1"/>
</dbReference>
<dbReference type="EMBL" id="BRVO01000002">
    <property type="protein sequence ID" value="GLB49529.1"/>
    <property type="molecule type" value="Genomic_DNA"/>
</dbReference>
<evidence type="ECO:0000256" key="7">
    <source>
        <dbReference type="PROSITE-ProRule" id="PRU01379"/>
    </source>
</evidence>
<reference evidence="9" key="1">
    <citation type="submission" date="2022-07" db="EMBL/GenBank/DDBJ databases">
        <title>Taxonomy of Novel Oxalotrophic and Methylotrophic Bacteria.</title>
        <authorList>
            <person name="Sahin N."/>
            <person name="Tani A."/>
        </authorList>
    </citation>
    <scope>NUCLEOTIDE SEQUENCE</scope>
    <source>
        <strain evidence="9">Y10</strain>
    </source>
</reference>
<accession>A0ABQ5MJG0</accession>
<dbReference type="SUPFAM" id="SSF53187">
    <property type="entry name" value="Zn-dependent exopeptidases"/>
    <property type="match status" value="1"/>
</dbReference>
<evidence type="ECO:0000256" key="1">
    <source>
        <dbReference type="ARBA" id="ARBA00001947"/>
    </source>
</evidence>
<dbReference type="PANTHER" id="PTHR11705:SF143">
    <property type="entry name" value="SLL0236 PROTEIN"/>
    <property type="match status" value="1"/>
</dbReference>
<dbReference type="RefSeq" id="WP_281765160.1">
    <property type="nucleotide sequence ID" value="NZ_BRVO01000002.1"/>
</dbReference>
<protein>
    <submittedName>
        <fullName evidence="9">Peptidase M14</fullName>
    </submittedName>
</protein>
<keyword evidence="4" id="KW-0378">Hydrolase</keyword>
<dbReference type="Pfam" id="PF00246">
    <property type="entry name" value="Peptidase_M14"/>
    <property type="match status" value="1"/>
</dbReference>
<keyword evidence="6" id="KW-0482">Metalloprotease</keyword>
<dbReference type="PROSITE" id="PS52035">
    <property type="entry name" value="PEPTIDASE_M14"/>
    <property type="match status" value="1"/>
</dbReference>
<dbReference type="PANTHER" id="PTHR11705">
    <property type="entry name" value="PROTEASE FAMILY M14 CARBOXYPEPTIDASE A,B"/>
    <property type="match status" value="1"/>
</dbReference>
<keyword evidence="3" id="KW-0645">Protease</keyword>
<evidence type="ECO:0000256" key="6">
    <source>
        <dbReference type="ARBA" id="ARBA00023049"/>
    </source>
</evidence>
<organism evidence="9 10">
    <name type="scientific">Neptunitalea lumnitzerae</name>
    <dbReference type="NCBI Taxonomy" id="2965509"/>
    <lineage>
        <taxon>Bacteria</taxon>
        <taxon>Pseudomonadati</taxon>
        <taxon>Bacteroidota</taxon>
        <taxon>Flavobacteriia</taxon>
        <taxon>Flavobacteriales</taxon>
        <taxon>Flavobacteriaceae</taxon>
        <taxon>Neptunitalea</taxon>
    </lineage>
</organism>
<keyword evidence="5" id="KW-0862">Zinc</keyword>
<proteinExistence type="inferred from homology"/>
<evidence type="ECO:0000259" key="8">
    <source>
        <dbReference type="PROSITE" id="PS52035"/>
    </source>
</evidence>